<keyword evidence="1" id="KW-0732">Signal</keyword>
<evidence type="ECO:0000313" key="2">
    <source>
        <dbReference type="EMBL" id="OCT70537.1"/>
    </source>
</evidence>
<feature type="signal peptide" evidence="1">
    <location>
        <begin position="1"/>
        <end position="21"/>
    </location>
</feature>
<reference evidence="3" key="1">
    <citation type="journal article" date="2016" name="Nature">
        <title>Genome evolution in the allotetraploid frog Xenopus laevis.</title>
        <authorList>
            <person name="Session A.M."/>
            <person name="Uno Y."/>
            <person name="Kwon T."/>
            <person name="Chapman J.A."/>
            <person name="Toyoda A."/>
            <person name="Takahashi S."/>
            <person name="Fukui A."/>
            <person name="Hikosaka A."/>
            <person name="Suzuki A."/>
            <person name="Kondo M."/>
            <person name="van Heeringen S.J."/>
            <person name="Quigley I."/>
            <person name="Heinz S."/>
            <person name="Ogino H."/>
            <person name="Ochi H."/>
            <person name="Hellsten U."/>
            <person name="Lyons J.B."/>
            <person name="Simakov O."/>
            <person name="Putnam N."/>
            <person name="Stites J."/>
            <person name="Kuroki Y."/>
            <person name="Tanaka T."/>
            <person name="Michiue T."/>
            <person name="Watanabe M."/>
            <person name="Bogdanovic O."/>
            <person name="Lister R."/>
            <person name="Georgiou G."/>
            <person name="Paranjpe S.S."/>
            <person name="van Kruijsbergen I."/>
            <person name="Shu S."/>
            <person name="Carlson J."/>
            <person name="Kinoshita T."/>
            <person name="Ohta Y."/>
            <person name="Mawaribuchi S."/>
            <person name="Jenkins J."/>
            <person name="Grimwood J."/>
            <person name="Schmutz J."/>
            <person name="Mitros T."/>
            <person name="Mozaffari S.V."/>
            <person name="Suzuki Y."/>
            <person name="Haramoto Y."/>
            <person name="Yamamoto T.S."/>
            <person name="Takagi C."/>
            <person name="Heald R."/>
            <person name="Miller K."/>
            <person name="Haudenschild C."/>
            <person name="Kitzman J."/>
            <person name="Nakayama T."/>
            <person name="Izutsu Y."/>
            <person name="Robert J."/>
            <person name="Fortriede J."/>
            <person name="Burns K."/>
            <person name="Lotay V."/>
            <person name="Karimi K."/>
            <person name="Yasuoka Y."/>
            <person name="Dichmann D.S."/>
            <person name="Flajnik M.F."/>
            <person name="Houston D.W."/>
            <person name="Shendure J."/>
            <person name="DuPasquier L."/>
            <person name="Vize P.D."/>
            <person name="Zorn A.M."/>
            <person name="Ito M."/>
            <person name="Marcotte E.M."/>
            <person name="Wallingford J.B."/>
            <person name="Ito Y."/>
            <person name="Asashima M."/>
            <person name="Ueno N."/>
            <person name="Matsuda Y."/>
            <person name="Veenstra G.J."/>
            <person name="Fujiyama A."/>
            <person name="Harland R.M."/>
            <person name="Taira M."/>
            <person name="Rokhsar D.S."/>
        </authorList>
    </citation>
    <scope>NUCLEOTIDE SEQUENCE [LARGE SCALE GENOMIC DNA]</scope>
    <source>
        <strain evidence="3">J</strain>
    </source>
</reference>
<evidence type="ECO:0000256" key="1">
    <source>
        <dbReference type="SAM" id="SignalP"/>
    </source>
</evidence>
<protein>
    <recommendedName>
        <fullName evidence="4">Secreted protein</fullName>
    </recommendedName>
</protein>
<feature type="chain" id="PRO_5037930051" description="Secreted protein" evidence="1">
    <location>
        <begin position="22"/>
        <end position="89"/>
    </location>
</feature>
<sequence length="89" mass="9950">MQGVIYQISVTLLLAVQQAWSRLYVTSEIKCIRPGEIKVSKGGVPCIAQHLAYNCSFPYQGNNGYQFELQHLALQKKTKTNQNDAESCS</sequence>
<accession>A0A974CCC8</accession>
<evidence type="ECO:0008006" key="4">
    <source>
        <dbReference type="Google" id="ProtNLM"/>
    </source>
</evidence>
<name>A0A974CCC8_XENLA</name>
<gene>
    <name evidence="2" type="ORF">XELAEV_18037461mg</name>
</gene>
<evidence type="ECO:0000313" key="3">
    <source>
        <dbReference type="Proteomes" id="UP000694892"/>
    </source>
</evidence>
<organism evidence="2 3">
    <name type="scientific">Xenopus laevis</name>
    <name type="common">African clawed frog</name>
    <dbReference type="NCBI Taxonomy" id="8355"/>
    <lineage>
        <taxon>Eukaryota</taxon>
        <taxon>Metazoa</taxon>
        <taxon>Chordata</taxon>
        <taxon>Craniata</taxon>
        <taxon>Vertebrata</taxon>
        <taxon>Euteleostomi</taxon>
        <taxon>Amphibia</taxon>
        <taxon>Batrachia</taxon>
        <taxon>Anura</taxon>
        <taxon>Pipoidea</taxon>
        <taxon>Pipidae</taxon>
        <taxon>Xenopodinae</taxon>
        <taxon>Xenopus</taxon>
        <taxon>Xenopus</taxon>
    </lineage>
</organism>
<dbReference type="Proteomes" id="UP000694892">
    <property type="component" value="Chromosome 7S"/>
</dbReference>
<dbReference type="AlphaFoldDB" id="A0A974CCC8"/>
<dbReference type="EMBL" id="CM004479">
    <property type="protein sequence ID" value="OCT70537.1"/>
    <property type="molecule type" value="Genomic_DNA"/>
</dbReference>
<proteinExistence type="predicted"/>